<dbReference type="EMBL" id="AHON02000003">
    <property type="protein sequence ID" value="EKO35790.1"/>
    <property type="molecule type" value="Genomic_DNA"/>
</dbReference>
<keyword evidence="2" id="KW-1185">Reference proteome</keyword>
<reference evidence="1" key="1">
    <citation type="submission" date="2012-10" db="EMBL/GenBank/DDBJ databases">
        <authorList>
            <person name="Harkins D.M."/>
            <person name="Durkin A.S."/>
            <person name="Brinkac L.M."/>
            <person name="Haft D.H."/>
            <person name="Selengut J.D."/>
            <person name="Sanka R."/>
            <person name="DePew J."/>
            <person name="Purushe J."/>
            <person name="Matthias M.A."/>
            <person name="Vinetz J.M."/>
            <person name="Sutton G.G."/>
            <person name="Nierman W.C."/>
            <person name="Fouts D.E."/>
        </authorList>
    </citation>
    <scope>NUCLEOTIDE SEQUENCE [LARGE SCALE GENOMIC DNA]</scope>
    <source>
        <strain evidence="1">MOR084</strain>
    </source>
</reference>
<gene>
    <name evidence="1" type="ORF">LEP1GSC179_4180</name>
</gene>
<evidence type="ECO:0000313" key="2">
    <source>
        <dbReference type="Proteomes" id="UP000006329"/>
    </source>
</evidence>
<name>A0A0E2BKQ4_9LEPT</name>
<protein>
    <submittedName>
        <fullName evidence="1">Uncharacterized protein</fullName>
    </submittedName>
</protein>
<evidence type="ECO:0000313" key="1">
    <source>
        <dbReference type="EMBL" id="EKO35790.1"/>
    </source>
</evidence>
<organism evidence="1 2">
    <name type="scientific">Leptospira santarosai str. MOR084</name>
    <dbReference type="NCBI Taxonomy" id="1049984"/>
    <lineage>
        <taxon>Bacteria</taxon>
        <taxon>Pseudomonadati</taxon>
        <taxon>Spirochaetota</taxon>
        <taxon>Spirochaetia</taxon>
        <taxon>Leptospirales</taxon>
        <taxon>Leptospiraceae</taxon>
        <taxon>Leptospira</taxon>
    </lineage>
</organism>
<comment type="caution">
    <text evidence="1">The sequence shown here is derived from an EMBL/GenBank/DDBJ whole genome shotgun (WGS) entry which is preliminary data.</text>
</comment>
<dbReference type="AlphaFoldDB" id="A0A0E2BKQ4"/>
<accession>A0A0E2BKQ4</accession>
<proteinExistence type="predicted"/>
<dbReference type="Proteomes" id="UP000006329">
    <property type="component" value="Unassembled WGS sequence"/>
</dbReference>
<sequence>MAFPRIRERSPNFKLEFEKARELSSLGLFCVRFGKNRRRYDKDLKLGFCFTKVEFSDIRNFLKISNKPHLALRPVEM</sequence>